<feature type="domain" description="KANL3/Tex30 alpha/beta hydrolase-like" evidence="1">
    <location>
        <begin position="29"/>
        <end position="224"/>
    </location>
</feature>
<dbReference type="KEGG" id="rsz:108829709"/>
<accession>A0A6J0LGN4</accession>
<dbReference type="Proteomes" id="UP000504610">
    <property type="component" value="Chromosome 7"/>
</dbReference>
<dbReference type="InterPro" id="IPR046879">
    <property type="entry name" value="KANL3/Tex30_Abhydrolase"/>
</dbReference>
<proteinExistence type="predicted"/>
<sequence length="230" mass="25046">MDASKKRRKETEELYFRDEESEISSSSAPVVIFAHGAGAPSSSDWMIRWKDKLKKSLSAVEVITFDYPYIAGGKRGVPPKAEKLVQFHLDIVKETAAKFPGHPLILAGKSMGSRVSCMVAMDEDIQVSAVICLGYPLKGTKGSIRDGTLLEMGIPVMFVQGSKDPMCPLDKLQDVCDKMKGATELHVIDGGDHSFKIGKTHLETKGLTQDQVEDVALQAIAAFVSKSLAF</sequence>
<reference evidence="3" key="2">
    <citation type="submission" date="2025-08" db="UniProtKB">
        <authorList>
            <consortium name="RefSeq"/>
        </authorList>
    </citation>
    <scope>IDENTIFICATION</scope>
    <source>
        <tissue evidence="3">Leaf</tissue>
    </source>
</reference>
<dbReference type="Gene3D" id="3.40.50.1820">
    <property type="entry name" value="alpha/beta hydrolase"/>
    <property type="match status" value="1"/>
</dbReference>
<evidence type="ECO:0000313" key="3">
    <source>
        <dbReference type="RefSeq" id="XP_018458814.1"/>
    </source>
</evidence>
<dbReference type="PANTHER" id="PTHR13136:SF11">
    <property type="entry name" value="TESTIS-EXPRESSED PROTEIN 30"/>
    <property type="match status" value="1"/>
</dbReference>
<protein>
    <submittedName>
        <fullName evidence="3">Uncharacterized protein LOC108829709</fullName>
    </submittedName>
</protein>
<dbReference type="RefSeq" id="XP_018458814.1">
    <property type="nucleotide sequence ID" value="XM_018603312.2"/>
</dbReference>
<gene>
    <name evidence="3" type="primary">LOC108829709</name>
</gene>
<reference evidence="2" key="1">
    <citation type="journal article" date="2019" name="Database">
        <title>The radish genome database (RadishGD): an integrated information resource for radish genomics.</title>
        <authorList>
            <person name="Yu H.J."/>
            <person name="Baek S."/>
            <person name="Lee Y.J."/>
            <person name="Cho A."/>
            <person name="Mun J.H."/>
        </authorList>
    </citation>
    <scope>NUCLEOTIDE SEQUENCE [LARGE SCALE GENOMIC DNA]</scope>
    <source>
        <strain evidence="2">cv. WK10039</strain>
    </source>
</reference>
<dbReference type="GeneID" id="108829709"/>
<dbReference type="Pfam" id="PF20408">
    <property type="entry name" value="Abhydrolase_11"/>
    <property type="match status" value="1"/>
</dbReference>
<evidence type="ECO:0000259" key="1">
    <source>
        <dbReference type="Pfam" id="PF20408"/>
    </source>
</evidence>
<dbReference type="SUPFAM" id="SSF53474">
    <property type="entry name" value="alpha/beta-Hydrolases"/>
    <property type="match status" value="1"/>
</dbReference>
<name>A0A6J0LGN4_RAPSA</name>
<dbReference type="OrthoDB" id="6415022at2759"/>
<evidence type="ECO:0000313" key="2">
    <source>
        <dbReference type="Proteomes" id="UP000504610"/>
    </source>
</evidence>
<dbReference type="FunFam" id="3.40.50.1820:FF:000207">
    <property type="entry name" value="Alpha/beta-Hydrolases superfamily protein"/>
    <property type="match status" value="1"/>
</dbReference>
<dbReference type="PANTHER" id="PTHR13136">
    <property type="entry name" value="TESTIS DEVELOPMENT PROTEIN PRTD"/>
    <property type="match status" value="1"/>
</dbReference>
<dbReference type="InterPro" id="IPR029058">
    <property type="entry name" value="AB_hydrolase_fold"/>
</dbReference>
<dbReference type="InterPro" id="IPR026555">
    <property type="entry name" value="NSL3/Tex30"/>
</dbReference>
<organism evidence="2 3">
    <name type="scientific">Raphanus sativus</name>
    <name type="common">Radish</name>
    <name type="synonym">Raphanus raphanistrum var. sativus</name>
    <dbReference type="NCBI Taxonomy" id="3726"/>
    <lineage>
        <taxon>Eukaryota</taxon>
        <taxon>Viridiplantae</taxon>
        <taxon>Streptophyta</taxon>
        <taxon>Embryophyta</taxon>
        <taxon>Tracheophyta</taxon>
        <taxon>Spermatophyta</taxon>
        <taxon>Magnoliopsida</taxon>
        <taxon>eudicotyledons</taxon>
        <taxon>Gunneridae</taxon>
        <taxon>Pentapetalae</taxon>
        <taxon>rosids</taxon>
        <taxon>malvids</taxon>
        <taxon>Brassicales</taxon>
        <taxon>Brassicaceae</taxon>
        <taxon>Brassiceae</taxon>
        <taxon>Raphanus</taxon>
    </lineage>
</organism>
<dbReference type="AlphaFoldDB" id="A0A6J0LGN4"/>
<keyword evidence="2" id="KW-1185">Reference proteome</keyword>